<accession>A0A6N6RL23</accession>
<dbReference type="SUPFAM" id="SSF51735">
    <property type="entry name" value="NAD(P)-binding Rossmann-fold domains"/>
    <property type="match status" value="1"/>
</dbReference>
<protein>
    <submittedName>
        <fullName evidence="3">Epimerase</fullName>
    </submittedName>
</protein>
<reference evidence="3 4" key="1">
    <citation type="submission" date="2019-09" db="EMBL/GenBank/DDBJ databases">
        <title>Genomes of family Cryomorphaceae.</title>
        <authorList>
            <person name="Bowman J.P."/>
        </authorList>
    </citation>
    <scope>NUCLEOTIDE SEQUENCE [LARGE SCALE GENOMIC DNA]</scope>
    <source>
        <strain evidence="3 4">LMG 25704</strain>
    </source>
</reference>
<sequence length="221" mass="24453">MKVVITGATGMIGKGVLLECLDNPSITEVLTIGRSSLDVSHDKLREMRLQDLRNLSEHNDSVRGYDACFFCMGVSFVGMTEEAYTEVTYDMAVEFGQAFKSVNPKATFVFVSGAGTDASESGRQMWARVKGKAENALLGMGFPKAYMFRPGMIIPERGITSRTRLYRNMYILFRPFFPLFRRMNSVVSTGMIGKAMIALVDGNRPSGIINPKDMRELAGTS</sequence>
<dbReference type="AlphaFoldDB" id="A0A6N6RL23"/>
<name>A0A6N6RL23_9FLAO</name>
<evidence type="ECO:0000259" key="2">
    <source>
        <dbReference type="Pfam" id="PF01370"/>
    </source>
</evidence>
<dbReference type="InterPro" id="IPR036291">
    <property type="entry name" value="NAD(P)-bd_dom_sf"/>
</dbReference>
<evidence type="ECO:0000313" key="4">
    <source>
        <dbReference type="Proteomes" id="UP000468650"/>
    </source>
</evidence>
<evidence type="ECO:0000313" key="3">
    <source>
        <dbReference type="EMBL" id="KAB2810177.1"/>
    </source>
</evidence>
<dbReference type="Pfam" id="PF01370">
    <property type="entry name" value="Epimerase"/>
    <property type="match status" value="1"/>
</dbReference>
<keyword evidence="4" id="KW-1185">Reference proteome</keyword>
<dbReference type="RefSeq" id="WP_151667321.1">
    <property type="nucleotide sequence ID" value="NZ_WBVO01000005.1"/>
</dbReference>
<feature type="domain" description="NAD-dependent epimerase/dehydratase" evidence="2">
    <location>
        <begin position="3"/>
        <end position="113"/>
    </location>
</feature>
<gene>
    <name evidence="3" type="ORF">F8C67_08055</name>
</gene>
<dbReference type="PANTHER" id="PTHR14097:SF8">
    <property type="entry name" value="NAD(P)-BINDING DOMAIN-CONTAINING PROTEIN"/>
    <property type="match status" value="1"/>
</dbReference>
<dbReference type="Gene3D" id="3.40.50.720">
    <property type="entry name" value="NAD(P)-binding Rossmann-like Domain"/>
    <property type="match status" value="1"/>
</dbReference>
<dbReference type="OrthoDB" id="9798632at2"/>
<proteinExistence type="predicted"/>
<dbReference type="Proteomes" id="UP000468650">
    <property type="component" value="Unassembled WGS sequence"/>
</dbReference>
<evidence type="ECO:0000256" key="1">
    <source>
        <dbReference type="ARBA" id="ARBA00004370"/>
    </source>
</evidence>
<comment type="caution">
    <text evidence="3">The sequence shown here is derived from an EMBL/GenBank/DDBJ whole genome shotgun (WGS) entry which is preliminary data.</text>
</comment>
<dbReference type="GO" id="GO:0016020">
    <property type="term" value="C:membrane"/>
    <property type="evidence" value="ECO:0007669"/>
    <property type="project" value="UniProtKB-SubCell"/>
</dbReference>
<comment type="subcellular location">
    <subcellularLocation>
        <location evidence="1">Membrane</location>
    </subcellularLocation>
</comment>
<dbReference type="InterPro" id="IPR001509">
    <property type="entry name" value="Epimerase_deHydtase"/>
</dbReference>
<dbReference type="PANTHER" id="PTHR14097">
    <property type="entry name" value="OXIDOREDUCTASE HTATIP2"/>
    <property type="match status" value="1"/>
</dbReference>
<dbReference type="EMBL" id="WBVO01000005">
    <property type="protein sequence ID" value="KAB2810177.1"/>
    <property type="molecule type" value="Genomic_DNA"/>
</dbReference>
<organism evidence="3 4">
    <name type="scientific">Phaeocystidibacter luteus</name>
    <dbReference type="NCBI Taxonomy" id="911197"/>
    <lineage>
        <taxon>Bacteria</taxon>
        <taxon>Pseudomonadati</taxon>
        <taxon>Bacteroidota</taxon>
        <taxon>Flavobacteriia</taxon>
        <taxon>Flavobacteriales</taxon>
        <taxon>Phaeocystidibacteraceae</taxon>
        <taxon>Phaeocystidibacter</taxon>
    </lineage>
</organism>